<gene>
    <name evidence="1" type="ORF">HKD21_10270</name>
</gene>
<organism evidence="1 2">
    <name type="scientific">Gluconobacter cerevisiae</name>
    <dbReference type="NCBI Taxonomy" id="1379734"/>
    <lineage>
        <taxon>Bacteria</taxon>
        <taxon>Pseudomonadati</taxon>
        <taxon>Pseudomonadota</taxon>
        <taxon>Alphaproteobacteria</taxon>
        <taxon>Acetobacterales</taxon>
        <taxon>Acetobacteraceae</taxon>
        <taxon>Gluconobacter</taxon>
    </lineage>
</organism>
<dbReference type="RefSeq" id="WP_194255602.1">
    <property type="nucleotide sequence ID" value="NZ_JABCQO010000008.1"/>
</dbReference>
<dbReference type="EMBL" id="JABCQO010000008">
    <property type="protein sequence ID" value="MBF0877230.1"/>
    <property type="molecule type" value="Genomic_DNA"/>
</dbReference>
<evidence type="ECO:0000313" key="1">
    <source>
        <dbReference type="EMBL" id="MBF0877230.1"/>
    </source>
</evidence>
<keyword evidence="2" id="KW-1185">Reference proteome</keyword>
<reference evidence="1 2" key="2">
    <citation type="submission" date="2020-11" db="EMBL/GenBank/DDBJ databases">
        <title>Description of novel Gluconobacter species.</title>
        <authorList>
            <person name="Cleenwerck I."/>
            <person name="Cnockaert M."/>
            <person name="Borremans W."/>
            <person name="Wieme A.D."/>
            <person name="De Vuyst L."/>
            <person name="Vandamme P."/>
        </authorList>
    </citation>
    <scope>NUCLEOTIDE SEQUENCE [LARGE SCALE GENOMIC DNA]</scope>
    <source>
        <strain evidence="1 2">LMG 27748</strain>
    </source>
</reference>
<evidence type="ECO:0000313" key="2">
    <source>
        <dbReference type="Proteomes" id="UP000630952"/>
    </source>
</evidence>
<sequence>MPEEKSLEYYMISYACTQLGNMIAAMAVGDDRQVEILEMMLTKMQSFREGTPNDRIYEAQARVSEAIRFGADKMLAQHYKLKDER</sequence>
<proteinExistence type="predicted"/>
<protein>
    <submittedName>
        <fullName evidence="1">Uncharacterized protein</fullName>
    </submittedName>
</protein>
<dbReference type="Proteomes" id="UP000630952">
    <property type="component" value="Unassembled WGS sequence"/>
</dbReference>
<comment type="caution">
    <text evidence="1">The sequence shown here is derived from an EMBL/GenBank/DDBJ whole genome shotgun (WGS) entry which is preliminary data.</text>
</comment>
<name>A0ABR9YEY5_9PROT</name>
<accession>A0ABR9YEY5</accession>
<reference evidence="2" key="1">
    <citation type="submission" date="2020-04" db="EMBL/GenBank/DDBJ databases">
        <title>Description of novel Gluconacetobacter.</title>
        <authorList>
            <person name="Sombolestani A."/>
        </authorList>
    </citation>
    <scope>NUCLEOTIDE SEQUENCE [LARGE SCALE GENOMIC DNA]</scope>
    <source>
        <strain evidence="2">LMG 27748</strain>
    </source>
</reference>